<accession>A0A4U6CLU3</accession>
<evidence type="ECO:0000313" key="1">
    <source>
        <dbReference type="EMBL" id="TKT85250.1"/>
    </source>
</evidence>
<dbReference type="Proteomes" id="UP000304900">
    <property type="component" value="Unassembled WGS sequence"/>
</dbReference>
<comment type="caution">
    <text evidence="1">The sequence shown here is derived from an EMBL/GenBank/DDBJ whole genome shotgun (WGS) entry which is preliminary data.</text>
</comment>
<dbReference type="AlphaFoldDB" id="A0A4U6CLU3"/>
<reference evidence="1 2" key="1">
    <citation type="submission" date="2019-05" db="EMBL/GenBank/DDBJ databases">
        <title>Dyadobacter AR-3-8 sp. nov., isolated from arctic soil.</title>
        <authorList>
            <person name="Chaudhary D.K."/>
        </authorList>
    </citation>
    <scope>NUCLEOTIDE SEQUENCE [LARGE SCALE GENOMIC DNA]</scope>
    <source>
        <strain evidence="1 2">AR-3-8</strain>
    </source>
</reference>
<proteinExistence type="predicted"/>
<gene>
    <name evidence="1" type="ORF">FDK13_34220</name>
</gene>
<evidence type="ECO:0000313" key="2">
    <source>
        <dbReference type="Proteomes" id="UP000304900"/>
    </source>
</evidence>
<sequence length="97" mass="11324">MRQLFTSGVKVYPFRQSLGPWSLLSRELWRQPVTDRKTRLALQWLECKEACERAGYDGSVEYAKDYIELAEPELLMNFKDVDAIKTYAQEARNGLHP</sequence>
<organism evidence="1 2">
    <name type="scientific">Dyadobacter frigoris</name>
    <dbReference type="NCBI Taxonomy" id="2576211"/>
    <lineage>
        <taxon>Bacteria</taxon>
        <taxon>Pseudomonadati</taxon>
        <taxon>Bacteroidota</taxon>
        <taxon>Cytophagia</taxon>
        <taxon>Cytophagales</taxon>
        <taxon>Spirosomataceae</taxon>
        <taxon>Dyadobacter</taxon>
    </lineage>
</organism>
<keyword evidence="2" id="KW-1185">Reference proteome</keyword>
<protein>
    <submittedName>
        <fullName evidence="1">Uncharacterized protein</fullName>
    </submittedName>
</protein>
<dbReference type="RefSeq" id="WP_170983013.1">
    <property type="nucleotide sequence ID" value="NZ_SZVO01000033.1"/>
</dbReference>
<dbReference type="EMBL" id="SZVO01000033">
    <property type="protein sequence ID" value="TKT85250.1"/>
    <property type="molecule type" value="Genomic_DNA"/>
</dbReference>
<name>A0A4U6CLU3_9BACT</name>